<keyword evidence="2" id="KW-0804">Transcription</keyword>
<dbReference type="STRING" id="1423715.FD25_GL000007"/>
<evidence type="ECO:0000256" key="2">
    <source>
        <dbReference type="ARBA" id="ARBA00023163"/>
    </source>
</evidence>
<comment type="caution">
    <text evidence="4">The sequence shown here is derived from an EMBL/GenBank/DDBJ whole genome shotgun (WGS) entry which is preliminary data.</text>
</comment>
<evidence type="ECO:0000259" key="3">
    <source>
        <dbReference type="Pfam" id="PF05043"/>
    </source>
</evidence>
<dbReference type="PATRIC" id="fig|1423715.3.peg.7"/>
<name>A0A0R1LJ58_9LACO</name>
<proteinExistence type="predicted"/>
<dbReference type="PANTHER" id="PTHR30185:SF13">
    <property type="entry name" value="LICABCH OPERON REGULATOR-RELATED"/>
    <property type="match status" value="1"/>
</dbReference>
<dbReference type="InterPro" id="IPR050661">
    <property type="entry name" value="BglG_antiterminators"/>
</dbReference>
<protein>
    <recommendedName>
        <fullName evidence="3">Mga helix-turn-helix domain-containing protein</fullName>
    </recommendedName>
</protein>
<accession>A0A0R1LJ58</accession>
<evidence type="ECO:0000313" key="4">
    <source>
        <dbReference type="EMBL" id="KRK95592.1"/>
    </source>
</evidence>
<feature type="domain" description="Mga helix-turn-helix" evidence="3">
    <location>
        <begin position="82"/>
        <end position="165"/>
    </location>
</feature>
<keyword evidence="5" id="KW-1185">Reference proteome</keyword>
<dbReference type="Pfam" id="PF05043">
    <property type="entry name" value="Mga"/>
    <property type="match status" value="1"/>
</dbReference>
<sequence>MIKETHMRPFFAGEAPQLQLLTQLDTQATVVTVTALARTLGWDRNTVSRQLQDLQAALAPFAPAVQLNWDARGVHYWRRGDFNLGTVVSTLVRQSYAGQIFEDLMSATSPSLIAFGLRIHLSESTVRRSLRQVTKTLRAYGVTVATRAWQLQGPEPAIRYLLFQYTWNTYGTVSWPFKTPVSVVRRTLTLTLARLGVTLAASDRLKATFWLGVSQDRQHLGHHLADETQWVTDLIMTELLPAEQWWQRDSFVEAHRSEVAPRLAAWQRALPPLTATAATALVAGLTRSLVWQHRFNDAPLLVGGDQLLAVRRQQPTFQRAQRRLQAAGLWPQEAYGQLRAEQLLRHCWPQLVTPPTVTVVLAVDAAPVDRQAFQRQLQHRYAEQWRVKMTTDTAHADLVVTNYNVTTTRPVLYLNLPVTLGDWQRLDTWFAQLVQG</sequence>
<dbReference type="InterPro" id="IPR007737">
    <property type="entry name" value="Mga_HTH"/>
</dbReference>
<reference evidence="4 5" key="1">
    <citation type="journal article" date="2015" name="Genome Announc.">
        <title>Expanding the biotechnology potential of lactobacilli through comparative genomics of 213 strains and associated genera.</title>
        <authorList>
            <person name="Sun Z."/>
            <person name="Harris H.M."/>
            <person name="McCann A."/>
            <person name="Guo C."/>
            <person name="Argimon S."/>
            <person name="Zhang W."/>
            <person name="Yang X."/>
            <person name="Jeffery I.B."/>
            <person name="Cooney J.C."/>
            <person name="Kagawa T.F."/>
            <person name="Liu W."/>
            <person name="Song Y."/>
            <person name="Salvetti E."/>
            <person name="Wrobel A."/>
            <person name="Rasinkangas P."/>
            <person name="Parkhill J."/>
            <person name="Rea M.C."/>
            <person name="O'Sullivan O."/>
            <person name="Ritari J."/>
            <person name="Douillard F.P."/>
            <person name="Paul Ross R."/>
            <person name="Yang R."/>
            <person name="Briner A.E."/>
            <person name="Felis G.E."/>
            <person name="de Vos W.M."/>
            <person name="Barrangou R."/>
            <person name="Klaenhammer T.R."/>
            <person name="Caufield P.W."/>
            <person name="Cui Y."/>
            <person name="Zhang H."/>
            <person name="O'Toole P.W."/>
        </authorList>
    </citation>
    <scope>NUCLEOTIDE SEQUENCE [LARGE SCALE GENOMIC DNA]</scope>
    <source>
        <strain evidence="4 5">DSM 19394</strain>
    </source>
</reference>
<dbReference type="EMBL" id="AZDV01000006">
    <property type="protein sequence ID" value="KRK95592.1"/>
    <property type="molecule type" value="Genomic_DNA"/>
</dbReference>
<evidence type="ECO:0000256" key="1">
    <source>
        <dbReference type="ARBA" id="ARBA00023015"/>
    </source>
</evidence>
<evidence type="ECO:0000313" key="5">
    <source>
        <dbReference type="Proteomes" id="UP000051955"/>
    </source>
</evidence>
<keyword evidence="1" id="KW-0805">Transcription regulation</keyword>
<dbReference type="AlphaFoldDB" id="A0A0R1LJ58"/>
<gene>
    <name evidence="4" type="ORF">FD25_GL000007</name>
</gene>
<organism evidence="4 5">
    <name type="scientific">Levilactobacillus acidifarinae DSM 19394 = JCM 15949</name>
    <dbReference type="NCBI Taxonomy" id="1423715"/>
    <lineage>
        <taxon>Bacteria</taxon>
        <taxon>Bacillati</taxon>
        <taxon>Bacillota</taxon>
        <taxon>Bacilli</taxon>
        <taxon>Lactobacillales</taxon>
        <taxon>Lactobacillaceae</taxon>
        <taxon>Levilactobacillus</taxon>
    </lineage>
</organism>
<dbReference type="OrthoDB" id="2188960at2"/>
<dbReference type="PANTHER" id="PTHR30185">
    <property type="entry name" value="CRYPTIC BETA-GLUCOSIDE BGL OPERON ANTITERMINATOR"/>
    <property type="match status" value="1"/>
</dbReference>
<dbReference type="Proteomes" id="UP000051955">
    <property type="component" value="Unassembled WGS sequence"/>
</dbReference>